<feature type="transmembrane region" description="Helical" evidence="11">
    <location>
        <begin position="20"/>
        <end position="41"/>
    </location>
</feature>
<dbReference type="PANTHER" id="PTHR30093:SF2">
    <property type="entry name" value="TYPE II SECRETION SYSTEM PROTEIN H"/>
    <property type="match status" value="1"/>
</dbReference>
<feature type="region of interest" description="Disordered" evidence="10">
    <location>
        <begin position="94"/>
        <end position="114"/>
    </location>
</feature>
<comment type="similarity">
    <text evidence="9">Belongs to the ComGC family.</text>
</comment>
<dbReference type="Gene3D" id="3.30.700.10">
    <property type="entry name" value="Glycoprotein, Type 4 Pilin"/>
    <property type="match status" value="1"/>
</dbReference>
<evidence type="ECO:0000256" key="6">
    <source>
        <dbReference type="ARBA" id="ARBA00022989"/>
    </source>
</evidence>
<proteinExistence type="inferred from homology"/>
<keyword evidence="13" id="KW-1185">Reference proteome</keyword>
<keyword evidence="6 11" id="KW-1133">Transmembrane helix</keyword>
<sequence>MKKLKRFLLKTTAPRKGFTLIEMVIVLAIIALLMLIVVPNLNAQRERASAKQSEALQEIVYNQAEMYKSDHQDAKGDVSIDQLEAEKYLNKKQAAQAKDYHTTRPGQANDASGK</sequence>
<keyword evidence="5 11" id="KW-0812">Transmembrane</keyword>
<dbReference type="NCBIfam" id="TIGR02532">
    <property type="entry name" value="IV_pilin_GFxxxE"/>
    <property type="match status" value="1"/>
</dbReference>
<evidence type="ECO:0000256" key="3">
    <source>
        <dbReference type="ARBA" id="ARBA00022475"/>
    </source>
</evidence>
<organism evidence="12 13">
    <name type="scientific">Lactiplantibacillus daoliensis</name>
    <dbReference type="NCBI Taxonomy" id="2559916"/>
    <lineage>
        <taxon>Bacteria</taxon>
        <taxon>Bacillati</taxon>
        <taxon>Bacillota</taxon>
        <taxon>Bacilli</taxon>
        <taxon>Lactobacillales</taxon>
        <taxon>Lactobacillaceae</taxon>
        <taxon>Lactiplantibacillus</taxon>
    </lineage>
</organism>
<dbReference type="Pfam" id="PF07963">
    <property type="entry name" value="N_methyl"/>
    <property type="match status" value="1"/>
</dbReference>
<dbReference type="InterPro" id="IPR012902">
    <property type="entry name" value="N_methyl_site"/>
</dbReference>
<dbReference type="SUPFAM" id="SSF54523">
    <property type="entry name" value="Pili subunits"/>
    <property type="match status" value="1"/>
</dbReference>
<evidence type="ECO:0000313" key="13">
    <source>
        <dbReference type="Proteomes" id="UP001596227"/>
    </source>
</evidence>
<reference evidence="13" key="1">
    <citation type="journal article" date="2019" name="Int. J. Syst. Evol. Microbiol.">
        <title>The Global Catalogue of Microorganisms (GCM) 10K type strain sequencing project: providing services to taxonomists for standard genome sequencing and annotation.</title>
        <authorList>
            <consortium name="The Broad Institute Genomics Platform"/>
            <consortium name="The Broad Institute Genome Sequencing Center for Infectious Disease"/>
            <person name="Wu L."/>
            <person name="Ma J."/>
        </authorList>
    </citation>
    <scope>NUCLEOTIDE SEQUENCE [LARGE SCALE GENOMIC DNA]</scope>
    <source>
        <strain evidence="13">CCM 8934</strain>
    </source>
</reference>
<keyword evidence="8" id="KW-0178">Competence</keyword>
<evidence type="ECO:0000256" key="4">
    <source>
        <dbReference type="ARBA" id="ARBA00022481"/>
    </source>
</evidence>
<dbReference type="EMBL" id="JBHSSB010000015">
    <property type="protein sequence ID" value="MFC6294653.1"/>
    <property type="molecule type" value="Genomic_DNA"/>
</dbReference>
<evidence type="ECO:0000313" key="12">
    <source>
        <dbReference type="EMBL" id="MFC6294653.1"/>
    </source>
</evidence>
<dbReference type="PIRSF" id="PIRSF029928">
    <property type="entry name" value="Late_competence_ComGC"/>
    <property type="match status" value="1"/>
</dbReference>
<comment type="caution">
    <text evidence="12">The sequence shown here is derived from an EMBL/GenBank/DDBJ whole genome shotgun (WGS) entry which is preliminary data.</text>
</comment>
<comment type="subcellular location">
    <subcellularLocation>
        <location evidence="1">Cell membrane</location>
        <topology evidence="1">Single-pass membrane protein</topology>
    </subcellularLocation>
    <subcellularLocation>
        <location evidence="2">Cell surface</location>
    </subcellularLocation>
</comment>
<dbReference type="Proteomes" id="UP001596227">
    <property type="component" value="Unassembled WGS sequence"/>
</dbReference>
<evidence type="ECO:0000256" key="7">
    <source>
        <dbReference type="ARBA" id="ARBA00023136"/>
    </source>
</evidence>
<keyword evidence="7 11" id="KW-0472">Membrane</keyword>
<dbReference type="PROSITE" id="PS00409">
    <property type="entry name" value="PROKAR_NTER_METHYL"/>
    <property type="match status" value="1"/>
</dbReference>
<dbReference type="InterPro" id="IPR000983">
    <property type="entry name" value="Bac_GSPG_pilin"/>
</dbReference>
<evidence type="ECO:0000256" key="9">
    <source>
        <dbReference type="ARBA" id="ARBA00043982"/>
    </source>
</evidence>
<gene>
    <name evidence="12" type="primary">comGC</name>
    <name evidence="12" type="ORF">ACFQH1_05515</name>
</gene>
<dbReference type="RefSeq" id="WP_137606403.1">
    <property type="nucleotide sequence ID" value="NZ_BJDH01000002.1"/>
</dbReference>
<keyword evidence="4" id="KW-0488">Methylation</keyword>
<dbReference type="InterPro" id="IPR016940">
    <property type="entry name" value="ComGC"/>
</dbReference>
<evidence type="ECO:0000256" key="2">
    <source>
        <dbReference type="ARBA" id="ARBA00004241"/>
    </source>
</evidence>
<protein>
    <submittedName>
        <fullName evidence="12">Competence type IV pilus major pilin ComGC</fullName>
    </submittedName>
</protein>
<evidence type="ECO:0000256" key="5">
    <source>
        <dbReference type="ARBA" id="ARBA00022692"/>
    </source>
</evidence>
<name>A0ABW1UHM1_9LACO</name>
<evidence type="ECO:0000256" key="8">
    <source>
        <dbReference type="ARBA" id="ARBA00023287"/>
    </source>
</evidence>
<evidence type="ECO:0000256" key="11">
    <source>
        <dbReference type="SAM" id="Phobius"/>
    </source>
</evidence>
<accession>A0ABW1UHM1</accession>
<evidence type="ECO:0000256" key="10">
    <source>
        <dbReference type="SAM" id="MobiDB-lite"/>
    </source>
</evidence>
<feature type="compositionally biased region" description="Polar residues" evidence="10">
    <location>
        <begin position="104"/>
        <end position="114"/>
    </location>
</feature>
<dbReference type="InterPro" id="IPR045584">
    <property type="entry name" value="Pilin-like"/>
</dbReference>
<dbReference type="NCBIfam" id="NF040999">
    <property type="entry name" value="pilin_ComGC"/>
    <property type="match status" value="1"/>
</dbReference>
<keyword evidence="3" id="KW-1003">Cell membrane</keyword>
<evidence type="ECO:0000256" key="1">
    <source>
        <dbReference type="ARBA" id="ARBA00004162"/>
    </source>
</evidence>
<dbReference type="PANTHER" id="PTHR30093">
    <property type="entry name" value="GENERAL SECRETION PATHWAY PROTEIN G"/>
    <property type="match status" value="1"/>
</dbReference>
<dbReference type="PRINTS" id="PR00813">
    <property type="entry name" value="BCTERIALGSPG"/>
</dbReference>